<evidence type="ECO:0000256" key="1">
    <source>
        <dbReference type="SAM" id="MobiDB-lite"/>
    </source>
</evidence>
<evidence type="ECO:0000256" key="2">
    <source>
        <dbReference type="SAM" id="Phobius"/>
    </source>
</evidence>
<dbReference type="AlphaFoldDB" id="A0A8H2E5S3"/>
<feature type="domain" description="CorA-like transporter" evidence="3">
    <location>
        <begin position="18"/>
        <end position="165"/>
    </location>
</feature>
<comment type="caution">
    <text evidence="4">The sequence shown here is derived from an EMBL/GenBank/DDBJ whole genome shotgun (WGS) entry which is preliminary data.</text>
</comment>
<protein>
    <recommendedName>
        <fullName evidence="3">CorA-like transporter domain-containing protein</fullName>
    </recommendedName>
</protein>
<feature type="region of interest" description="Disordered" evidence="1">
    <location>
        <begin position="1"/>
        <end position="27"/>
    </location>
</feature>
<proteinExistence type="predicted"/>
<evidence type="ECO:0000259" key="3">
    <source>
        <dbReference type="Pfam" id="PF26616"/>
    </source>
</evidence>
<feature type="transmembrane region" description="Helical" evidence="2">
    <location>
        <begin position="391"/>
        <end position="415"/>
    </location>
</feature>
<sequence>MSCTPNTFEPSIDNSEQRESGFQENSSRIFSSDKTDAMLYWGEECASLSEVTIRDITDLEEALERSRDVANTFVFLRQTHSWGRLLITYPSFRLLQSKLSVFTPFLDLVSNHGFKNSDVDEHEIYHYSRSYGTSVELCYTIWYPARNGRKNGGNPWSMRKFTAYENQQPGASKKSTGIFIQVPDDTRSKLVEICKNDRNQPILKHILLISAFDYNWSGYLMQFRDDLINKTQKWLYYPVGKEPVFEQRNTILQDQRNLEILRRELLIVHQRLLANGYVIRMMQLQLEDHPNIWHSGEDESRDLLKELHELSVRNKIRQDYVEFEVRKLDGVSVLLSRLSSFPSEGTQIPVTTEHHPESILQKEPAVVSGPDGVTTPEASNTRNQEPRLVDIWAVMMIAHLPLSFIVMILFSGAAIVDEMLVGVKGAPFLFIKTPLVFSLVLSVLSITTVFAAIPLMRKI</sequence>
<feature type="transmembrane region" description="Helical" evidence="2">
    <location>
        <begin position="435"/>
        <end position="456"/>
    </location>
</feature>
<evidence type="ECO:0000313" key="5">
    <source>
        <dbReference type="Proteomes" id="UP000297595"/>
    </source>
</evidence>
<name>A0A8H2E5S3_ORBOL</name>
<keyword evidence="2" id="KW-1133">Transmembrane helix</keyword>
<keyword evidence="2" id="KW-0812">Transmembrane</keyword>
<accession>A0A8H2E5S3</accession>
<organism evidence="4 5">
    <name type="scientific">Orbilia oligospora</name>
    <name type="common">Nematode-trapping fungus</name>
    <name type="synonym">Arthrobotrys oligospora</name>
    <dbReference type="NCBI Taxonomy" id="2813651"/>
    <lineage>
        <taxon>Eukaryota</taxon>
        <taxon>Fungi</taxon>
        <taxon>Dikarya</taxon>
        <taxon>Ascomycota</taxon>
        <taxon>Pezizomycotina</taxon>
        <taxon>Orbiliomycetes</taxon>
        <taxon>Orbiliales</taxon>
        <taxon>Orbiliaceae</taxon>
        <taxon>Orbilia</taxon>
    </lineage>
</organism>
<dbReference type="InterPro" id="IPR058257">
    <property type="entry name" value="CorA-like_dom"/>
</dbReference>
<dbReference type="Proteomes" id="UP000297595">
    <property type="component" value="Unassembled WGS sequence"/>
</dbReference>
<gene>
    <name evidence="4" type="ORF">EYR41_004200</name>
</gene>
<keyword evidence="2" id="KW-0472">Membrane</keyword>
<reference evidence="4 5" key="1">
    <citation type="submission" date="2019-03" db="EMBL/GenBank/DDBJ databases">
        <title>Nematode-trapping fungi genome.</title>
        <authorList>
            <person name="Vidal-Diez De Ulzurrun G."/>
        </authorList>
    </citation>
    <scope>NUCLEOTIDE SEQUENCE [LARGE SCALE GENOMIC DNA]</scope>
    <source>
        <strain evidence="4 5">TWF154</strain>
    </source>
</reference>
<dbReference type="EMBL" id="SOZJ01000002">
    <property type="protein sequence ID" value="TGJ72296.1"/>
    <property type="molecule type" value="Genomic_DNA"/>
</dbReference>
<dbReference type="Pfam" id="PF26616">
    <property type="entry name" value="CorA-like"/>
    <property type="match status" value="1"/>
</dbReference>
<feature type="compositionally biased region" description="Polar residues" evidence="1">
    <location>
        <begin position="1"/>
        <end position="14"/>
    </location>
</feature>
<evidence type="ECO:0000313" key="4">
    <source>
        <dbReference type="EMBL" id="TGJ72296.1"/>
    </source>
</evidence>